<protein>
    <submittedName>
        <fullName evidence="1">Uncharacterized protein</fullName>
    </submittedName>
</protein>
<evidence type="ECO:0000313" key="2">
    <source>
        <dbReference type="Proteomes" id="UP000187209"/>
    </source>
</evidence>
<dbReference type="Proteomes" id="UP000187209">
    <property type="component" value="Unassembled WGS sequence"/>
</dbReference>
<evidence type="ECO:0000313" key="1">
    <source>
        <dbReference type="EMBL" id="OMJ79875.1"/>
    </source>
</evidence>
<dbReference type="InterPro" id="IPR045049">
    <property type="entry name" value="Pcy1-like"/>
</dbReference>
<keyword evidence="2" id="KW-1185">Reference proteome</keyword>
<organism evidence="1 2">
    <name type="scientific">Stentor coeruleus</name>
    <dbReference type="NCBI Taxonomy" id="5963"/>
    <lineage>
        <taxon>Eukaryota</taxon>
        <taxon>Sar</taxon>
        <taxon>Alveolata</taxon>
        <taxon>Ciliophora</taxon>
        <taxon>Postciliodesmatophora</taxon>
        <taxon>Heterotrichea</taxon>
        <taxon>Heterotrichida</taxon>
        <taxon>Stentoridae</taxon>
        <taxon>Stentor</taxon>
    </lineage>
</organism>
<dbReference type="EMBL" id="MPUH01000450">
    <property type="protein sequence ID" value="OMJ79875.1"/>
    <property type="molecule type" value="Genomic_DNA"/>
</dbReference>
<proteinExistence type="predicted"/>
<dbReference type="PANTHER" id="PTHR10739:SF13">
    <property type="entry name" value="CHOLINE-PHOSPHATE CYTIDYLYLTRANSFERASE"/>
    <property type="match status" value="1"/>
</dbReference>
<dbReference type="InterPro" id="IPR014729">
    <property type="entry name" value="Rossmann-like_a/b/a_fold"/>
</dbReference>
<comment type="caution">
    <text evidence="1">The sequence shown here is derived from an EMBL/GenBank/DDBJ whole genome shotgun (WGS) entry which is preliminary data.</text>
</comment>
<dbReference type="OrthoDB" id="17102at2759"/>
<dbReference type="AlphaFoldDB" id="A0A1R2BTG5"/>
<accession>A0A1R2BTG5</accession>
<sequence>MELGKRHTRSSFTPQSSKKIKIDSSVSVMRVYYAGSFDMFNFADNLFLKQITQKFRNCYLIVGIEDECPGQIMNLQEREKALRQCPYVRQVLCPAPNVEYAFLKSFEIEYVICTPEEQYKYQGLELGEGLCIIEPEVKLSNIDLIARVVAGKEKLLWKCLKSGFSRKQLDISLLKEIQVEIANFVSVSNWPKWQFKLLRGLFNVGKYIFRETYKFIIKIEV</sequence>
<name>A0A1R2BTG5_9CILI</name>
<dbReference type="GO" id="GO:0004105">
    <property type="term" value="F:choline-phosphate cytidylyltransferase activity"/>
    <property type="evidence" value="ECO:0007669"/>
    <property type="project" value="InterPro"/>
</dbReference>
<dbReference type="Gene3D" id="3.40.50.620">
    <property type="entry name" value="HUPs"/>
    <property type="match status" value="1"/>
</dbReference>
<gene>
    <name evidence="1" type="ORF">SteCoe_20021</name>
</gene>
<reference evidence="1 2" key="1">
    <citation type="submission" date="2016-11" db="EMBL/GenBank/DDBJ databases">
        <title>The macronuclear genome of Stentor coeruleus: a giant cell with tiny introns.</title>
        <authorList>
            <person name="Slabodnick M."/>
            <person name="Ruby J.G."/>
            <person name="Reiff S.B."/>
            <person name="Swart E.C."/>
            <person name="Gosai S."/>
            <person name="Prabakaran S."/>
            <person name="Witkowska E."/>
            <person name="Larue G.E."/>
            <person name="Fisher S."/>
            <person name="Freeman R.M."/>
            <person name="Gunawardena J."/>
            <person name="Chu W."/>
            <person name="Stover N.A."/>
            <person name="Gregory B.D."/>
            <person name="Nowacki M."/>
            <person name="Derisi J."/>
            <person name="Roy S.W."/>
            <person name="Marshall W.F."/>
            <person name="Sood P."/>
        </authorList>
    </citation>
    <scope>NUCLEOTIDE SEQUENCE [LARGE SCALE GENOMIC DNA]</scope>
    <source>
        <strain evidence="1">WM001</strain>
    </source>
</reference>
<dbReference type="GO" id="GO:0031210">
    <property type="term" value="F:phosphatidylcholine binding"/>
    <property type="evidence" value="ECO:0007669"/>
    <property type="project" value="TreeGrafter"/>
</dbReference>
<dbReference type="PANTHER" id="PTHR10739">
    <property type="entry name" value="CYTIDYLYLTRANSFERASE"/>
    <property type="match status" value="1"/>
</dbReference>
<dbReference type="SUPFAM" id="SSF52374">
    <property type="entry name" value="Nucleotidylyl transferase"/>
    <property type="match status" value="1"/>
</dbReference>